<dbReference type="CDD" id="cd16282">
    <property type="entry name" value="metallo-hydrolase-like_MBL-fold"/>
    <property type="match status" value="1"/>
</dbReference>
<evidence type="ECO:0000256" key="7">
    <source>
        <dbReference type="ARBA" id="ARBA00022723"/>
    </source>
</evidence>
<dbReference type="Gene3D" id="3.60.15.10">
    <property type="entry name" value="Ribonuclease Z/Hydroxyacylglutathione hydrolase-like"/>
    <property type="match status" value="1"/>
</dbReference>
<evidence type="ECO:0000256" key="11">
    <source>
        <dbReference type="ARBA" id="ARBA00022833"/>
    </source>
</evidence>
<gene>
    <name evidence="14" type="ORF">R0137_15265</name>
</gene>
<protein>
    <recommendedName>
        <fullName evidence="6">beta-lactamase</fullName>
        <ecNumber evidence="6">3.5.2.6</ecNumber>
    </recommendedName>
</protein>
<dbReference type="InterPro" id="IPR001018">
    <property type="entry name" value="Beta-lactamase_class-B_CS"/>
</dbReference>
<evidence type="ECO:0000256" key="12">
    <source>
        <dbReference type="ARBA" id="ARBA00023251"/>
    </source>
</evidence>
<comment type="subunit">
    <text evidence="5">Monomer.</text>
</comment>
<accession>A0ABZ0IBZ6</accession>
<dbReference type="Pfam" id="PF00753">
    <property type="entry name" value="Lactamase_B"/>
    <property type="match status" value="1"/>
</dbReference>
<keyword evidence="12" id="KW-0046">Antibiotic resistance</keyword>
<evidence type="ECO:0000256" key="6">
    <source>
        <dbReference type="ARBA" id="ARBA00012865"/>
    </source>
</evidence>
<dbReference type="RefSeq" id="WP_407327270.1">
    <property type="nucleotide sequence ID" value="NZ_CP136865.1"/>
</dbReference>
<evidence type="ECO:0000256" key="3">
    <source>
        <dbReference type="ARBA" id="ARBA00004418"/>
    </source>
</evidence>
<name>A0ABZ0IBZ6_9GAMM</name>
<evidence type="ECO:0000256" key="2">
    <source>
        <dbReference type="ARBA" id="ARBA00001947"/>
    </source>
</evidence>
<comment type="catalytic activity">
    <reaction evidence="1">
        <text>a beta-lactam + H2O = a substituted beta-amino acid</text>
        <dbReference type="Rhea" id="RHEA:20401"/>
        <dbReference type="ChEBI" id="CHEBI:15377"/>
        <dbReference type="ChEBI" id="CHEBI:35627"/>
        <dbReference type="ChEBI" id="CHEBI:140347"/>
        <dbReference type="EC" id="3.5.2.6"/>
    </reaction>
</comment>
<keyword evidence="8" id="KW-0732">Signal</keyword>
<dbReference type="InterPro" id="IPR050855">
    <property type="entry name" value="NDM-1-like"/>
</dbReference>
<evidence type="ECO:0000313" key="15">
    <source>
        <dbReference type="Proteomes" id="UP001626549"/>
    </source>
</evidence>
<evidence type="ECO:0000256" key="8">
    <source>
        <dbReference type="ARBA" id="ARBA00022729"/>
    </source>
</evidence>
<evidence type="ECO:0000256" key="9">
    <source>
        <dbReference type="ARBA" id="ARBA00022764"/>
    </source>
</evidence>
<organism evidence="14 15">
    <name type="scientific">Congregibacter brevis</name>
    <dbReference type="NCBI Taxonomy" id="3081201"/>
    <lineage>
        <taxon>Bacteria</taxon>
        <taxon>Pseudomonadati</taxon>
        <taxon>Pseudomonadota</taxon>
        <taxon>Gammaproteobacteria</taxon>
        <taxon>Cellvibrionales</taxon>
        <taxon>Halieaceae</taxon>
        <taxon>Congregibacter</taxon>
    </lineage>
</organism>
<dbReference type="PROSITE" id="PS00743">
    <property type="entry name" value="BETA_LACTAMASE_B_1"/>
    <property type="match status" value="1"/>
</dbReference>
<keyword evidence="11" id="KW-0862">Zinc</keyword>
<comment type="subcellular location">
    <subcellularLocation>
        <location evidence="3">Periplasm</location>
    </subcellularLocation>
</comment>
<feature type="domain" description="Metallo-beta-lactamase" evidence="13">
    <location>
        <begin position="64"/>
        <end position="245"/>
    </location>
</feature>
<reference evidence="14 15" key="1">
    <citation type="submission" date="2023-10" db="EMBL/GenBank/DDBJ databases">
        <title>Two novel species belonging to the OM43/NOR5 clade.</title>
        <authorList>
            <person name="Park M."/>
        </authorList>
    </citation>
    <scope>NUCLEOTIDE SEQUENCE [LARGE SCALE GENOMIC DNA]</scope>
    <source>
        <strain evidence="14 15">IMCC45268</strain>
    </source>
</reference>
<evidence type="ECO:0000256" key="5">
    <source>
        <dbReference type="ARBA" id="ARBA00011245"/>
    </source>
</evidence>
<proteinExistence type="inferred from homology"/>
<keyword evidence="15" id="KW-1185">Reference proteome</keyword>
<keyword evidence="9" id="KW-0574">Periplasm</keyword>
<keyword evidence="7" id="KW-0479">Metal-binding</keyword>
<sequence>MKNADIAQHQSASIMRASMTDGRLILMAALLMSSTSLFAQSQMDDTQIEAQRVTDGIYMITGRGGNMGLSTGDDTTFLIDDQFAPLTDKIVAAIAEITDHPVEYVLNTHWHGDHTGGNENFGKQGALIMAHDKVRARLEKGKTTDTGEVLLPQPEALPVVTFNDSLTLHVNKQTIKGVHVHHAHTDGDVIVHFEDANVIHMGDTFFNQRYPWIDLKSGGHIDGVIKAAKIALALSDEHTRIIPGHGPLAGKMDLQKHHDRIVAIRKEIASMMDAGKTLEEIQAAKPTAPFDSEVDSSVSISAERMVDIVYNSLSQ</sequence>
<evidence type="ECO:0000256" key="4">
    <source>
        <dbReference type="ARBA" id="ARBA00005250"/>
    </source>
</evidence>
<comment type="similarity">
    <text evidence="4">Belongs to the metallo-beta-lactamase superfamily. Class-B beta-lactamase family.</text>
</comment>
<keyword evidence="10" id="KW-0378">Hydrolase</keyword>
<dbReference type="PANTHER" id="PTHR42951">
    <property type="entry name" value="METALLO-BETA-LACTAMASE DOMAIN-CONTAINING"/>
    <property type="match status" value="1"/>
</dbReference>
<dbReference type="SUPFAM" id="SSF56281">
    <property type="entry name" value="Metallo-hydrolase/oxidoreductase"/>
    <property type="match status" value="1"/>
</dbReference>
<evidence type="ECO:0000256" key="10">
    <source>
        <dbReference type="ARBA" id="ARBA00022801"/>
    </source>
</evidence>
<dbReference type="EC" id="3.5.2.6" evidence="6"/>
<comment type="cofactor">
    <cofactor evidence="2">
        <name>Zn(2+)</name>
        <dbReference type="ChEBI" id="CHEBI:29105"/>
    </cofactor>
</comment>
<evidence type="ECO:0000256" key="1">
    <source>
        <dbReference type="ARBA" id="ARBA00001526"/>
    </source>
</evidence>
<evidence type="ECO:0000313" key="14">
    <source>
        <dbReference type="EMBL" id="WOJ96591.1"/>
    </source>
</evidence>
<evidence type="ECO:0000259" key="13">
    <source>
        <dbReference type="SMART" id="SM00849"/>
    </source>
</evidence>
<dbReference type="EMBL" id="CP136865">
    <property type="protein sequence ID" value="WOJ96591.1"/>
    <property type="molecule type" value="Genomic_DNA"/>
</dbReference>
<dbReference type="SMART" id="SM00849">
    <property type="entry name" value="Lactamase_B"/>
    <property type="match status" value="1"/>
</dbReference>
<dbReference type="PANTHER" id="PTHR42951:SF4">
    <property type="entry name" value="ACYL-COENZYME A THIOESTERASE MBLAC2"/>
    <property type="match status" value="1"/>
</dbReference>
<dbReference type="InterPro" id="IPR001279">
    <property type="entry name" value="Metallo-B-lactamas"/>
</dbReference>
<dbReference type="Proteomes" id="UP001626549">
    <property type="component" value="Chromosome"/>
</dbReference>
<dbReference type="InterPro" id="IPR036866">
    <property type="entry name" value="RibonucZ/Hydroxyglut_hydro"/>
</dbReference>